<dbReference type="Gene3D" id="3.40.50.1820">
    <property type="entry name" value="alpha/beta hydrolase"/>
    <property type="match status" value="1"/>
</dbReference>
<proteinExistence type="predicted"/>
<sequence>MKHKGLLIGLILVVVAAIAGGAYFGMSHHKTQTKYQQTMVPTFFFHGYGSSYHAEQQMVNAAKDAGVTENVIRADVARNGDVTFVGQLKNNAKNPIVMVNYIDNKNPDFHTDGKWAKNVVTKLQDQYHFSKFNMVGHSMGNMAIMFYMLDNAGNDKLPKLQKQVDIAGHFAGIIGMDDKPNQLKLDKDGKPERINASYKELLPIRDTYPKNQVDVMNIFGDKDDGTHSDGAVSNASSKSLKYLIGDRAKSYAEHKIVGANAQHSKLHENKEVDQLLIKFLWNQESSK</sequence>
<dbReference type="Pfam" id="PF06028">
    <property type="entry name" value="DUF915"/>
    <property type="match status" value="1"/>
</dbReference>
<comment type="caution">
    <text evidence="1">The sequence shown here is derived from an EMBL/GenBank/DDBJ whole genome shotgun (WGS) entry which is preliminary data.</text>
</comment>
<dbReference type="PATRIC" id="fig|480391.4.peg.837"/>
<gene>
    <name evidence="1" type="ORF">IV88_GL000826</name>
</gene>
<dbReference type="RefSeq" id="WP_057799959.1">
    <property type="nucleotide sequence ID" value="NZ_BJZZ01000024.1"/>
</dbReference>
<dbReference type="SUPFAM" id="SSF53474">
    <property type="entry name" value="alpha/beta-Hydrolases"/>
    <property type="match status" value="1"/>
</dbReference>
<reference evidence="1 2" key="1">
    <citation type="journal article" date="2015" name="Genome Announc.">
        <title>Expanding the biotechnology potential of lactobacilli through comparative genomics of 213 strains and associated genera.</title>
        <authorList>
            <person name="Sun Z."/>
            <person name="Harris H.M."/>
            <person name="McCann A."/>
            <person name="Guo C."/>
            <person name="Argimon S."/>
            <person name="Zhang W."/>
            <person name="Yang X."/>
            <person name="Jeffery I.B."/>
            <person name="Cooney J.C."/>
            <person name="Kagawa T.F."/>
            <person name="Liu W."/>
            <person name="Song Y."/>
            <person name="Salvetti E."/>
            <person name="Wrobel A."/>
            <person name="Rasinkangas P."/>
            <person name="Parkhill J."/>
            <person name="Rea M.C."/>
            <person name="O'Sullivan O."/>
            <person name="Ritari J."/>
            <person name="Douillard F.P."/>
            <person name="Paul Ross R."/>
            <person name="Yang R."/>
            <person name="Briner A.E."/>
            <person name="Felis G.E."/>
            <person name="de Vos W.M."/>
            <person name="Barrangou R."/>
            <person name="Klaenhammer T.R."/>
            <person name="Caufield P.W."/>
            <person name="Cui Y."/>
            <person name="Zhang H."/>
            <person name="O'Toole P.W."/>
        </authorList>
    </citation>
    <scope>NUCLEOTIDE SEQUENCE [LARGE SCALE GENOMIC DNA]</scope>
    <source>
        <strain evidence="1 2">DSM 23026</strain>
    </source>
</reference>
<protein>
    <recommendedName>
        <fullName evidence="3">Alpha/beta hydrolase</fullName>
    </recommendedName>
</protein>
<dbReference type="OrthoDB" id="503948at2"/>
<name>A0A0R2NFM8_9LACO</name>
<accession>A0A0R2NFM8</accession>
<dbReference type="EMBL" id="JQCQ01000025">
    <property type="protein sequence ID" value="KRO24623.1"/>
    <property type="molecule type" value="Genomic_DNA"/>
</dbReference>
<keyword evidence="2" id="KW-1185">Reference proteome</keyword>
<dbReference type="InterPro" id="IPR010315">
    <property type="entry name" value="DUF915_hydro-like"/>
</dbReference>
<organism evidence="1 2">
    <name type="scientific">Pediococcus argentinicus</name>
    <dbReference type="NCBI Taxonomy" id="480391"/>
    <lineage>
        <taxon>Bacteria</taxon>
        <taxon>Bacillati</taxon>
        <taxon>Bacillota</taxon>
        <taxon>Bacilli</taxon>
        <taxon>Lactobacillales</taxon>
        <taxon>Lactobacillaceae</taxon>
        <taxon>Pediococcus</taxon>
    </lineage>
</organism>
<dbReference type="InterPro" id="IPR029058">
    <property type="entry name" value="AB_hydrolase_fold"/>
</dbReference>
<dbReference type="AlphaFoldDB" id="A0A0R2NFM8"/>
<dbReference type="Proteomes" id="UP000051249">
    <property type="component" value="Unassembled WGS sequence"/>
</dbReference>
<evidence type="ECO:0000313" key="1">
    <source>
        <dbReference type="EMBL" id="KRO24623.1"/>
    </source>
</evidence>
<evidence type="ECO:0000313" key="2">
    <source>
        <dbReference type="Proteomes" id="UP000051249"/>
    </source>
</evidence>
<evidence type="ECO:0008006" key="3">
    <source>
        <dbReference type="Google" id="ProtNLM"/>
    </source>
</evidence>